<evidence type="ECO:0000256" key="2">
    <source>
        <dbReference type="ARBA" id="ARBA00023125"/>
    </source>
</evidence>
<dbReference type="GO" id="GO:0003677">
    <property type="term" value="F:DNA binding"/>
    <property type="evidence" value="ECO:0007669"/>
    <property type="project" value="UniProtKB-KW"/>
</dbReference>
<feature type="domain" description="Tyr recombinase" evidence="4">
    <location>
        <begin position="105"/>
        <end position="312"/>
    </location>
</feature>
<dbReference type="Gene3D" id="1.10.443.10">
    <property type="entry name" value="Intergrase catalytic core"/>
    <property type="match status" value="1"/>
</dbReference>
<dbReference type="PANTHER" id="PTHR30349">
    <property type="entry name" value="PHAGE INTEGRASE-RELATED"/>
    <property type="match status" value="1"/>
</dbReference>
<evidence type="ECO:0000259" key="4">
    <source>
        <dbReference type="PROSITE" id="PS51898"/>
    </source>
</evidence>
<dbReference type="KEGG" id="mgk:FSB76_24485"/>
<dbReference type="SUPFAM" id="SSF56349">
    <property type="entry name" value="DNA breaking-rejoining enzymes"/>
    <property type="match status" value="1"/>
</dbReference>
<dbReference type="OrthoDB" id="9766545at2"/>
<reference evidence="6 7" key="1">
    <citation type="journal article" date="2013" name="J. Microbiol.">
        <title>Mucilaginibacter ginsenosidivorax sp. nov., with ginsenoside converting activity isolated from sediment.</title>
        <authorList>
            <person name="Kim J.K."/>
            <person name="Choi T.E."/>
            <person name="Liu Q.M."/>
            <person name="Park H.Y."/>
            <person name="Yi T.H."/>
            <person name="Yoon M.H."/>
            <person name="Kim S.C."/>
            <person name="Im W.T."/>
        </authorList>
    </citation>
    <scope>NUCLEOTIDE SEQUENCE [LARGE SCALE GENOMIC DNA]</scope>
    <source>
        <strain evidence="6 7">KHI28</strain>
    </source>
</reference>
<comment type="similarity">
    <text evidence="1">Belongs to the 'phage' integrase family.</text>
</comment>
<dbReference type="Proteomes" id="UP000321362">
    <property type="component" value="Chromosome"/>
</dbReference>
<dbReference type="KEGG" id="mgk:FSB76_00970"/>
<evidence type="ECO:0000313" key="5">
    <source>
        <dbReference type="EMBL" id="QEC74590.1"/>
    </source>
</evidence>
<evidence type="ECO:0000256" key="3">
    <source>
        <dbReference type="ARBA" id="ARBA00023172"/>
    </source>
</evidence>
<dbReference type="InterPro" id="IPR002104">
    <property type="entry name" value="Integrase_catalytic"/>
</dbReference>
<dbReference type="Pfam" id="PF00589">
    <property type="entry name" value="Phage_integrase"/>
    <property type="match status" value="1"/>
</dbReference>
<accession>A0A5B8W5J2</accession>
<dbReference type="PANTHER" id="PTHR30349:SF41">
    <property type="entry name" value="INTEGRASE_RECOMBINASE PROTEIN MJ0367-RELATED"/>
    <property type="match status" value="1"/>
</dbReference>
<evidence type="ECO:0000313" key="7">
    <source>
        <dbReference type="Proteomes" id="UP000321362"/>
    </source>
</evidence>
<sequence length="327" mass="37514">MTKDYNSVYSDHIQQFITMKRKLGFKFVKDAKLLLSIDVLATESGQITQGISKEFADLWIKKTLNESSRNHYQRAICLNHFSTFLCGFGIQSYIPKLPPPPKTTFIPHIYSPFEVNALFEASDKLRIANSCTSCALICLPLLIRTLYSTGIRIGEALALKNEDVNLLENYLRVRDSKNGKERIVPISETLAEACRHYISYRNKMPRRRSFEYFFVKLDGSQPSPATVGVWFRRCLRQAGIPYIGMYQGPRVHDLRHTFAVTSLANMAESGIDLYVSLPILSTYLGHQSLESTNQYVRLTKHIYPDLIKDVNLICQDVFPKYKNYETD</sequence>
<dbReference type="InterPro" id="IPR011010">
    <property type="entry name" value="DNA_brk_join_enz"/>
</dbReference>
<dbReference type="EMBL" id="CP042437">
    <property type="protein sequence ID" value="QEC78951.1"/>
    <property type="molecule type" value="Genomic_DNA"/>
</dbReference>
<dbReference type="PROSITE" id="PS51898">
    <property type="entry name" value="TYR_RECOMBINASE"/>
    <property type="match status" value="1"/>
</dbReference>
<dbReference type="GO" id="GO:0006310">
    <property type="term" value="P:DNA recombination"/>
    <property type="evidence" value="ECO:0007669"/>
    <property type="project" value="UniProtKB-KW"/>
</dbReference>
<dbReference type="EMBL" id="CP042437">
    <property type="protein sequence ID" value="QEC74590.1"/>
    <property type="molecule type" value="Genomic_DNA"/>
</dbReference>
<dbReference type="AlphaFoldDB" id="A0A5B8W5J2"/>
<organism evidence="6 7">
    <name type="scientific">Mucilaginibacter ginsenosidivorax</name>
    <dbReference type="NCBI Taxonomy" id="862126"/>
    <lineage>
        <taxon>Bacteria</taxon>
        <taxon>Pseudomonadati</taxon>
        <taxon>Bacteroidota</taxon>
        <taxon>Sphingobacteriia</taxon>
        <taxon>Sphingobacteriales</taxon>
        <taxon>Sphingobacteriaceae</taxon>
        <taxon>Mucilaginibacter</taxon>
    </lineage>
</organism>
<proteinExistence type="inferred from homology"/>
<reference evidence="6" key="2">
    <citation type="submission" date="2019-08" db="EMBL/GenBank/DDBJ databases">
        <authorList>
            <person name="Im W.-T."/>
        </authorList>
    </citation>
    <scope>NUCLEOTIDE SEQUENCE</scope>
    <source>
        <strain evidence="6">KHI28</strain>
    </source>
</reference>
<protein>
    <submittedName>
        <fullName evidence="6">Tyrosine-type recombinase/integrase</fullName>
    </submittedName>
</protein>
<keyword evidence="3" id="KW-0233">DNA recombination</keyword>
<dbReference type="GO" id="GO:0015074">
    <property type="term" value="P:DNA integration"/>
    <property type="evidence" value="ECO:0007669"/>
    <property type="project" value="InterPro"/>
</dbReference>
<keyword evidence="2" id="KW-0238">DNA-binding</keyword>
<gene>
    <name evidence="5" type="ORF">FSB76_00970</name>
    <name evidence="6" type="ORF">FSB76_24485</name>
</gene>
<dbReference type="InterPro" id="IPR013762">
    <property type="entry name" value="Integrase-like_cat_sf"/>
</dbReference>
<evidence type="ECO:0000256" key="1">
    <source>
        <dbReference type="ARBA" id="ARBA00008857"/>
    </source>
</evidence>
<dbReference type="InterPro" id="IPR050090">
    <property type="entry name" value="Tyrosine_recombinase_XerCD"/>
</dbReference>
<name>A0A5B8W5J2_9SPHI</name>
<evidence type="ECO:0000313" key="6">
    <source>
        <dbReference type="EMBL" id="QEC78951.1"/>
    </source>
</evidence>
<keyword evidence="7" id="KW-1185">Reference proteome</keyword>